<accession>A0ABY2WRD4</accession>
<comment type="caution">
    <text evidence="6">The sequence shown here is derived from an EMBL/GenBank/DDBJ whole genome shotgun (WGS) entry which is preliminary data.</text>
</comment>
<evidence type="ECO:0000259" key="5">
    <source>
        <dbReference type="Pfam" id="PF00884"/>
    </source>
</evidence>
<keyword evidence="3" id="KW-0378">Hydrolase</keyword>
<gene>
    <name evidence="6" type="ORF">FGG15_07055</name>
</gene>
<evidence type="ECO:0000256" key="4">
    <source>
        <dbReference type="ARBA" id="ARBA00022837"/>
    </source>
</evidence>
<evidence type="ECO:0000313" key="7">
    <source>
        <dbReference type="Proteomes" id="UP000751614"/>
    </source>
</evidence>
<dbReference type="InterPro" id="IPR017850">
    <property type="entry name" value="Alkaline_phosphatase_core_sf"/>
</dbReference>
<dbReference type="SUPFAM" id="SSF53649">
    <property type="entry name" value="Alkaline phosphatase-like"/>
    <property type="match status" value="1"/>
</dbReference>
<dbReference type="PROSITE" id="PS00523">
    <property type="entry name" value="SULFATASE_1"/>
    <property type="match status" value="1"/>
</dbReference>
<keyword evidence="7" id="KW-1185">Reference proteome</keyword>
<organism evidence="6 7">
    <name type="scientific">Flagellimonas algicola</name>
    <dbReference type="NCBI Taxonomy" id="2583815"/>
    <lineage>
        <taxon>Bacteria</taxon>
        <taxon>Pseudomonadati</taxon>
        <taxon>Bacteroidota</taxon>
        <taxon>Flavobacteriia</taxon>
        <taxon>Flavobacteriales</taxon>
        <taxon>Flavobacteriaceae</taxon>
        <taxon>Flagellimonas</taxon>
    </lineage>
</organism>
<dbReference type="InterPro" id="IPR050738">
    <property type="entry name" value="Sulfatase"/>
</dbReference>
<name>A0ABY2WRD4_9FLAO</name>
<protein>
    <submittedName>
        <fullName evidence="6">Arylsulfatase</fullName>
    </submittedName>
</protein>
<dbReference type="Pfam" id="PF00884">
    <property type="entry name" value="Sulfatase"/>
    <property type="match status" value="1"/>
</dbReference>
<sequence length="589" mass="66841">MRILGIYLLFFAISGTVSNITAQKQPNVILVLTDDQGIGDLGAHGNPWIKTPNIDKFYKESVRMTDFHVSPLCTPTRAAIMTGRYPINNGAWATFKGRDALSNATTMADMFKQNGYKTALFGKWHLGDNYPNRPTDSGFEIAVHHLAGGVGELSDYWGNSYFDDVYFVNNEPKQFKGYCTDVWFNETIKFIDQNKDEPFFIYLSTNAPHDPLIVAEEYAKPYQHLEGKEIISANLYGMIANIDENFGKLREYLEDSDLEDNTILIFMTDNGTRFGYSPDGKFGYNKGFEGIKGDKLEGGHRVPFFIRWPEGKINGGTDLKALTAHVDIVPTLAGLCELNIPESMHPDGIDFSPLLFKANKNLIERSVFMHSRQDWRPPKDVMETCILKDKWRLLHGKQLYNIENDPKQQQDLSEDHPEIVSQLLEENAAFLKETKENSEYYELPLAIAGHEAQQELTFTIQHAIGEDGGIWKTEQVAAGIKNKNNTHALEIAKKGTYIISCRRWPKEHPGPILGLPLQTRSDDFAYKAITPEKVRIQIANLILEKEIVPGDLEVIFNVELDKGKTLLINDFLEDDNSYGVYYTYVKREQ</sequence>
<dbReference type="PANTHER" id="PTHR42693:SF53">
    <property type="entry name" value="ENDO-4-O-SULFATASE"/>
    <property type="match status" value="1"/>
</dbReference>
<dbReference type="Gene3D" id="3.30.1120.10">
    <property type="match status" value="1"/>
</dbReference>
<dbReference type="Gene3D" id="3.40.720.10">
    <property type="entry name" value="Alkaline Phosphatase, subunit A"/>
    <property type="match status" value="1"/>
</dbReference>
<dbReference type="PANTHER" id="PTHR42693">
    <property type="entry name" value="ARYLSULFATASE FAMILY MEMBER"/>
    <property type="match status" value="1"/>
</dbReference>
<evidence type="ECO:0000313" key="6">
    <source>
        <dbReference type="EMBL" id="TMU57295.1"/>
    </source>
</evidence>
<keyword evidence="2" id="KW-0479">Metal-binding</keyword>
<dbReference type="Proteomes" id="UP000751614">
    <property type="component" value="Unassembled WGS sequence"/>
</dbReference>
<keyword evidence="4" id="KW-0106">Calcium</keyword>
<dbReference type="RefSeq" id="WP_138834634.1">
    <property type="nucleotide sequence ID" value="NZ_VCNI01000001.1"/>
</dbReference>
<dbReference type="InterPro" id="IPR000917">
    <property type="entry name" value="Sulfatase_N"/>
</dbReference>
<evidence type="ECO:0000256" key="3">
    <source>
        <dbReference type="ARBA" id="ARBA00022801"/>
    </source>
</evidence>
<feature type="domain" description="Sulfatase N-terminal" evidence="5">
    <location>
        <begin position="26"/>
        <end position="335"/>
    </location>
</feature>
<proteinExistence type="inferred from homology"/>
<reference evidence="6 7" key="1">
    <citation type="submission" date="2019-05" db="EMBL/GenBank/DDBJ databases">
        <title>Flagellimonas sp. AsT0115, sp. nov., isolated from a marine red algae, Asparagopsis taxiformis.</title>
        <authorList>
            <person name="Kim J."/>
            <person name="Jeong S.E."/>
            <person name="Jeon C.O."/>
        </authorList>
    </citation>
    <scope>NUCLEOTIDE SEQUENCE [LARGE SCALE GENOMIC DNA]</scope>
    <source>
        <strain evidence="6 7">AsT0115</strain>
    </source>
</reference>
<dbReference type="CDD" id="cd16146">
    <property type="entry name" value="ARS_like"/>
    <property type="match status" value="1"/>
</dbReference>
<evidence type="ECO:0000256" key="2">
    <source>
        <dbReference type="ARBA" id="ARBA00022723"/>
    </source>
</evidence>
<evidence type="ECO:0000256" key="1">
    <source>
        <dbReference type="ARBA" id="ARBA00008779"/>
    </source>
</evidence>
<comment type="similarity">
    <text evidence="1">Belongs to the sulfatase family.</text>
</comment>
<dbReference type="EMBL" id="VCNI01000001">
    <property type="protein sequence ID" value="TMU57295.1"/>
    <property type="molecule type" value="Genomic_DNA"/>
</dbReference>
<dbReference type="InterPro" id="IPR024607">
    <property type="entry name" value="Sulfatase_CS"/>
</dbReference>